<dbReference type="EMBL" id="JBJUIK010000017">
    <property type="protein sequence ID" value="KAL3499131.1"/>
    <property type="molecule type" value="Genomic_DNA"/>
</dbReference>
<gene>
    <name evidence="2" type="ORF">ACH5RR_041863</name>
</gene>
<keyword evidence="3" id="KW-1185">Reference proteome</keyword>
<name>A0ABD2XUP9_9GENT</name>
<dbReference type="AlphaFoldDB" id="A0ABD2XUP9"/>
<accession>A0ABD2XUP9</accession>
<protein>
    <submittedName>
        <fullName evidence="2">Uncharacterized protein</fullName>
    </submittedName>
</protein>
<evidence type="ECO:0000313" key="2">
    <source>
        <dbReference type="EMBL" id="KAL3499131.1"/>
    </source>
</evidence>
<keyword evidence="1" id="KW-0732">Signal</keyword>
<proteinExistence type="predicted"/>
<reference evidence="2 3" key="1">
    <citation type="submission" date="2024-11" db="EMBL/GenBank/DDBJ databases">
        <title>A near-complete genome assembly of Cinchona calisaya.</title>
        <authorList>
            <person name="Lian D.C."/>
            <person name="Zhao X.W."/>
            <person name="Wei L."/>
        </authorList>
    </citation>
    <scope>NUCLEOTIDE SEQUENCE [LARGE SCALE GENOMIC DNA]</scope>
    <source>
        <tissue evidence="2">Nenye</tissue>
    </source>
</reference>
<dbReference type="Proteomes" id="UP001630127">
    <property type="component" value="Unassembled WGS sequence"/>
</dbReference>
<organism evidence="2 3">
    <name type="scientific">Cinchona calisaya</name>
    <dbReference type="NCBI Taxonomy" id="153742"/>
    <lineage>
        <taxon>Eukaryota</taxon>
        <taxon>Viridiplantae</taxon>
        <taxon>Streptophyta</taxon>
        <taxon>Embryophyta</taxon>
        <taxon>Tracheophyta</taxon>
        <taxon>Spermatophyta</taxon>
        <taxon>Magnoliopsida</taxon>
        <taxon>eudicotyledons</taxon>
        <taxon>Gunneridae</taxon>
        <taxon>Pentapetalae</taxon>
        <taxon>asterids</taxon>
        <taxon>lamiids</taxon>
        <taxon>Gentianales</taxon>
        <taxon>Rubiaceae</taxon>
        <taxon>Cinchonoideae</taxon>
        <taxon>Cinchoneae</taxon>
        <taxon>Cinchona</taxon>
    </lineage>
</organism>
<sequence length="120" mass="14370">MVNQFFCFSPVLIFFLPFVQGARRAIRRQISVSCWITTISETFLFASNQVILNSFREELSHQTERFLERKSQKGRRMMRKLRTFVTNEISWIQSKAKESIFFMNRYLTKVVLLENMSQDN</sequence>
<comment type="caution">
    <text evidence="2">The sequence shown here is derived from an EMBL/GenBank/DDBJ whole genome shotgun (WGS) entry which is preliminary data.</text>
</comment>
<evidence type="ECO:0000256" key="1">
    <source>
        <dbReference type="SAM" id="SignalP"/>
    </source>
</evidence>
<evidence type="ECO:0000313" key="3">
    <source>
        <dbReference type="Proteomes" id="UP001630127"/>
    </source>
</evidence>
<feature type="chain" id="PRO_5044761418" evidence="1">
    <location>
        <begin position="22"/>
        <end position="120"/>
    </location>
</feature>
<feature type="signal peptide" evidence="1">
    <location>
        <begin position="1"/>
        <end position="21"/>
    </location>
</feature>